<accession>A0A9N8VH81</accession>
<evidence type="ECO:0000313" key="3">
    <source>
        <dbReference type="Proteomes" id="UP000789396"/>
    </source>
</evidence>
<keyword evidence="3" id="KW-1185">Reference proteome</keyword>
<dbReference type="AlphaFoldDB" id="A0A9N8VH81"/>
<dbReference type="PANTHER" id="PTHR45774:SF3">
    <property type="entry name" value="BTB (POZ) DOMAIN-CONTAINING 2B-RELATED"/>
    <property type="match status" value="1"/>
</dbReference>
<organism evidence="2 3">
    <name type="scientific">Racocetra fulgida</name>
    <dbReference type="NCBI Taxonomy" id="60492"/>
    <lineage>
        <taxon>Eukaryota</taxon>
        <taxon>Fungi</taxon>
        <taxon>Fungi incertae sedis</taxon>
        <taxon>Mucoromycota</taxon>
        <taxon>Glomeromycotina</taxon>
        <taxon>Glomeromycetes</taxon>
        <taxon>Diversisporales</taxon>
        <taxon>Gigasporaceae</taxon>
        <taxon>Racocetra</taxon>
    </lineage>
</organism>
<dbReference type="PANTHER" id="PTHR45774">
    <property type="entry name" value="BTB/POZ DOMAIN-CONTAINING"/>
    <property type="match status" value="1"/>
</dbReference>
<dbReference type="EMBL" id="CAJVPZ010000146">
    <property type="protein sequence ID" value="CAG8454818.1"/>
    <property type="molecule type" value="Genomic_DNA"/>
</dbReference>
<feature type="domain" description="BACK" evidence="1">
    <location>
        <begin position="365"/>
        <end position="443"/>
    </location>
</feature>
<dbReference type="InterPro" id="IPR011705">
    <property type="entry name" value="BACK"/>
</dbReference>
<sequence length="636" mass="74992">MNDVSIDTFKLNYFKRYIYTTEISLSELDDIKILEFLVETDRLLLNEEINDKLFPFVHQNLEELIQSDAFKVLQIVFKYDIFESFREPCLKLICANPSVIFEHSKFTQLDSHILALILQLDDLGKLSEVSILNYLIKWGIAQISDTIQEKNMEYWQEKDYIIFRKTIHEFFPLIRWFRISKKEFKEKRQLLKNILSEDLFNKILKLIMMTDELKIQKDINDILSRDNIVKAILAKFDSAEVLEIIEKSEELQLQEAISASLSKKELSNIIIHKFNANDILKFVKISIKSRKAIDDLLTSYDFIKYALDKLSIEQFLQFMQTAAELPTRVTIDKLFSNTDTNLKTNLKTNLELITTRFQGAEVLRILVETNALQLQNSFSSMTSYVDQNLDNLFQNDALIQLDPSILILILQRDDMGKLDEKTICDYLIKWGTAQNKTTQKNMKTWTSHDYKIFERAIHEFIPLIRWFNISAEDFNKNNILFENVLPNNLYQNIVDYYLDPSSPPKEANILPSRYEPFTFLLKPRHFKIFESWIEEADQNDKKNKNLLHKFFSSNNLNTNEKKEYSGKTTLNTKPKHFSNNNLYDFVLLYRGKENDFKAEKFHKLCDNQGPTLTIVKLTDQRLFGENQNLRALKRIH</sequence>
<evidence type="ECO:0000313" key="2">
    <source>
        <dbReference type="EMBL" id="CAG8454818.1"/>
    </source>
</evidence>
<protein>
    <submittedName>
        <fullName evidence="2">12453_t:CDS:1</fullName>
    </submittedName>
</protein>
<comment type="caution">
    <text evidence="2">The sequence shown here is derived from an EMBL/GenBank/DDBJ whole genome shotgun (WGS) entry which is preliminary data.</text>
</comment>
<dbReference type="OrthoDB" id="2426707at2759"/>
<proteinExistence type="predicted"/>
<evidence type="ECO:0000259" key="1">
    <source>
        <dbReference type="Pfam" id="PF07707"/>
    </source>
</evidence>
<reference evidence="2" key="1">
    <citation type="submission" date="2021-06" db="EMBL/GenBank/DDBJ databases">
        <authorList>
            <person name="Kallberg Y."/>
            <person name="Tangrot J."/>
            <person name="Rosling A."/>
        </authorList>
    </citation>
    <scope>NUCLEOTIDE SEQUENCE</scope>
    <source>
        <strain evidence="2">IN212</strain>
    </source>
</reference>
<name>A0A9N8VH81_9GLOM</name>
<dbReference type="Proteomes" id="UP000789396">
    <property type="component" value="Unassembled WGS sequence"/>
</dbReference>
<dbReference type="Pfam" id="PF07707">
    <property type="entry name" value="BACK"/>
    <property type="match status" value="1"/>
</dbReference>
<gene>
    <name evidence="2" type="ORF">RFULGI_LOCUS411</name>
</gene>